<evidence type="ECO:0000256" key="1">
    <source>
        <dbReference type="ARBA" id="ARBA00022884"/>
    </source>
</evidence>
<evidence type="ECO:0000313" key="7">
    <source>
        <dbReference type="Proteomes" id="UP000242875"/>
    </source>
</evidence>
<dbReference type="CDD" id="cd00590">
    <property type="entry name" value="RRM_SF"/>
    <property type="match status" value="1"/>
</dbReference>
<accession>A0A261XVQ6</accession>
<dbReference type="GO" id="GO:0003729">
    <property type="term" value="F:mRNA binding"/>
    <property type="evidence" value="ECO:0007669"/>
    <property type="project" value="TreeGrafter"/>
</dbReference>
<dbReference type="SUPFAM" id="SSF54427">
    <property type="entry name" value="NTF2-like"/>
    <property type="match status" value="1"/>
</dbReference>
<dbReference type="AlphaFoldDB" id="A0A261XVQ6"/>
<dbReference type="Pfam" id="PF02136">
    <property type="entry name" value="NTF2"/>
    <property type="match status" value="1"/>
</dbReference>
<dbReference type="CDD" id="cd00780">
    <property type="entry name" value="NTF2"/>
    <property type="match status" value="1"/>
</dbReference>
<dbReference type="OrthoDB" id="339151at2759"/>
<dbReference type="GO" id="GO:1990904">
    <property type="term" value="C:ribonucleoprotein complex"/>
    <property type="evidence" value="ECO:0007669"/>
    <property type="project" value="TreeGrafter"/>
</dbReference>
<feature type="compositionally biased region" description="Basic and acidic residues" evidence="3">
    <location>
        <begin position="410"/>
        <end position="419"/>
    </location>
</feature>
<protein>
    <recommendedName>
        <fullName evidence="8">NTF2 domain-containing protein</fullName>
    </recommendedName>
</protein>
<comment type="caution">
    <text evidence="6">The sequence shown here is derived from an EMBL/GenBank/DDBJ whole genome shotgun (WGS) entry which is preliminary data.</text>
</comment>
<evidence type="ECO:0000259" key="4">
    <source>
        <dbReference type="PROSITE" id="PS50102"/>
    </source>
</evidence>
<dbReference type="InterPro" id="IPR000504">
    <property type="entry name" value="RRM_dom"/>
</dbReference>
<proteinExistence type="predicted"/>
<dbReference type="InterPro" id="IPR039539">
    <property type="entry name" value="Ras_GTPase_bind_prot"/>
</dbReference>
<name>A0A261XVQ6_9FUNG</name>
<keyword evidence="7" id="KW-1185">Reference proteome</keyword>
<feature type="domain" description="NTF2" evidence="5">
    <location>
        <begin position="25"/>
        <end position="135"/>
    </location>
</feature>
<reference evidence="6 7" key="1">
    <citation type="journal article" date="2017" name="Mycologia">
        <title>Bifiguratus adelaidae, gen. et sp. nov., a new member of Mucoromycotina in endophytic and soil-dwelling habitats.</title>
        <authorList>
            <person name="Torres-Cruz T.J."/>
            <person name="Billingsley Tobias T.L."/>
            <person name="Almatruk M."/>
            <person name="Hesse C."/>
            <person name="Kuske C.R."/>
            <person name="Desiro A."/>
            <person name="Benucci G.M."/>
            <person name="Bonito G."/>
            <person name="Stajich J.E."/>
            <person name="Dunlap C."/>
            <person name="Arnold A.E."/>
            <person name="Porras-Alfaro A."/>
        </authorList>
    </citation>
    <scope>NUCLEOTIDE SEQUENCE [LARGE SCALE GENOMIC DNA]</scope>
    <source>
        <strain evidence="6 7">AZ0501</strain>
    </source>
</reference>
<evidence type="ECO:0000313" key="6">
    <source>
        <dbReference type="EMBL" id="OZJ02465.1"/>
    </source>
</evidence>
<evidence type="ECO:0000259" key="5">
    <source>
        <dbReference type="PROSITE" id="PS50177"/>
    </source>
</evidence>
<dbReference type="PANTHER" id="PTHR10693:SF20">
    <property type="entry name" value="AT27578P"/>
    <property type="match status" value="1"/>
</dbReference>
<dbReference type="Gene3D" id="3.10.450.50">
    <property type="match status" value="1"/>
</dbReference>
<evidence type="ECO:0008006" key="8">
    <source>
        <dbReference type="Google" id="ProtNLM"/>
    </source>
</evidence>
<dbReference type="PROSITE" id="PS50177">
    <property type="entry name" value="NTF2_DOMAIN"/>
    <property type="match status" value="1"/>
</dbReference>
<dbReference type="InterPro" id="IPR018222">
    <property type="entry name" value="Nuclear_transport_factor_2_euk"/>
</dbReference>
<dbReference type="InterPro" id="IPR035979">
    <property type="entry name" value="RBD_domain_sf"/>
</dbReference>
<dbReference type="Gene3D" id="3.30.70.330">
    <property type="match status" value="1"/>
</dbReference>
<feature type="domain" description="RRM" evidence="4">
    <location>
        <begin position="305"/>
        <end position="380"/>
    </location>
</feature>
<evidence type="ECO:0000256" key="3">
    <source>
        <dbReference type="SAM" id="MobiDB-lite"/>
    </source>
</evidence>
<sequence length="419" mass="46053">MATDQGSAPENGAAKQNGTAPTHEVGWMFVHEYYTFLNKSPQKLHFFYNKDSSFVHGTVGDQVEAIQEKIASLEFEDCKVLVSNVDSLASIGNSIIIQVLGEMSNKGLPSQRFAQTFVLAEQPNGYYVLNDVFRYLKEDDDEEEVEVAHADAQDLEHAVETLHINQTEETSHTNAVDHSQLNGQAEVAAEETKEAVVPQEEPKSTETNGVVEEPVQTVSESEVAQAKAPAVKEEKEKAAAPKTWANLAANNQSKWGSQVSEAKGQVVSMAPGAAQAPAQTGKAHQAKSSDSKSKEHKRHKQDEAVSAYVRNVTPEMTEQAIREAMSVIGPIRSVDVNCAFVEFTNEKDFKAAVAQGTFEIGTHGAVIAEERRRQTPHNRDGRNRFERPQGEKRSNGFQRDAKRGKANGEQPKKKANDKK</sequence>
<dbReference type="InterPro" id="IPR012677">
    <property type="entry name" value="Nucleotide-bd_a/b_plait_sf"/>
</dbReference>
<feature type="compositionally biased region" description="Basic and acidic residues" evidence="3">
    <location>
        <begin position="190"/>
        <end position="204"/>
    </location>
</feature>
<feature type="region of interest" description="Disordered" evidence="3">
    <location>
        <begin position="365"/>
        <end position="419"/>
    </location>
</feature>
<feature type="compositionally biased region" description="Basic and acidic residues" evidence="3">
    <location>
        <begin position="230"/>
        <end position="239"/>
    </location>
</feature>
<dbReference type="Proteomes" id="UP000242875">
    <property type="component" value="Unassembled WGS sequence"/>
</dbReference>
<dbReference type="GO" id="GO:0016579">
    <property type="term" value="P:protein deubiquitination"/>
    <property type="evidence" value="ECO:0007669"/>
    <property type="project" value="TreeGrafter"/>
</dbReference>
<dbReference type="InterPro" id="IPR032710">
    <property type="entry name" value="NTF2-like_dom_sf"/>
</dbReference>
<dbReference type="GO" id="GO:0005829">
    <property type="term" value="C:cytosol"/>
    <property type="evidence" value="ECO:0007669"/>
    <property type="project" value="TreeGrafter"/>
</dbReference>
<dbReference type="FunFam" id="3.10.450.50:FF:000003">
    <property type="entry name" value="Nuclear transport factor 2 family protein"/>
    <property type="match status" value="1"/>
</dbReference>
<feature type="compositionally biased region" description="Polar residues" evidence="3">
    <location>
        <begin position="248"/>
        <end position="260"/>
    </location>
</feature>
<dbReference type="EMBL" id="MVBO01000150">
    <property type="protein sequence ID" value="OZJ02465.1"/>
    <property type="molecule type" value="Genomic_DNA"/>
</dbReference>
<feature type="region of interest" description="Disordered" evidence="3">
    <location>
        <begin position="185"/>
        <end position="307"/>
    </location>
</feature>
<organism evidence="6 7">
    <name type="scientific">Bifiguratus adelaidae</name>
    <dbReference type="NCBI Taxonomy" id="1938954"/>
    <lineage>
        <taxon>Eukaryota</taxon>
        <taxon>Fungi</taxon>
        <taxon>Fungi incertae sedis</taxon>
        <taxon>Mucoromycota</taxon>
        <taxon>Mucoromycotina</taxon>
        <taxon>Endogonomycetes</taxon>
        <taxon>Endogonales</taxon>
        <taxon>Endogonales incertae sedis</taxon>
        <taxon>Bifiguratus</taxon>
    </lineage>
</organism>
<dbReference type="GO" id="GO:0034517">
    <property type="term" value="P:ribophagy"/>
    <property type="evidence" value="ECO:0007669"/>
    <property type="project" value="TreeGrafter"/>
</dbReference>
<gene>
    <name evidence="6" type="ORF">BZG36_04100</name>
</gene>
<dbReference type="PROSITE" id="PS50102">
    <property type="entry name" value="RRM"/>
    <property type="match status" value="1"/>
</dbReference>
<keyword evidence="1 2" id="KW-0694">RNA-binding</keyword>
<dbReference type="Pfam" id="PF00076">
    <property type="entry name" value="RRM_1"/>
    <property type="match status" value="1"/>
</dbReference>
<evidence type="ECO:0000256" key="2">
    <source>
        <dbReference type="PROSITE-ProRule" id="PRU00176"/>
    </source>
</evidence>
<dbReference type="InterPro" id="IPR002075">
    <property type="entry name" value="NTF2_dom"/>
</dbReference>
<dbReference type="PANTHER" id="PTHR10693">
    <property type="entry name" value="RAS GTPASE-ACTIVATING PROTEIN-BINDING PROTEIN"/>
    <property type="match status" value="1"/>
</dbReference>
<feature type="compositionally biased region" description="Basic and acidic residues" evidence="3">
    <location>
        <begin position="368"/>
        <end position="403"/>
    </location>
</feature>
<dbReference type="GO" id="GO:1990861">
    <property type="term" value="C:Ubp3-Bre5 deubiquitination complex"/>
    <property type="evidence" value="ECO:0007669"/>
    <property type="project" value="TreeGrafter"/>
</dbReference>
<dbReference type="SUPFAM" id="SSF54928">
    <property type="entry name" value="RNA-binding domain, RBD"/>
    <property type="match status" value="1"/>
</dbReference>
<feature type="compositionally biased region" description="Low complexity" evidence="3">
    <location>
        <begin position="270"/>
        <end position="283"/>
    </location>
</feature>
<dbReference type="SMART" id="SM00360">
    <property type="entry name" value="RRM"/>
    <property type="match status" value="1"/>
</dbReference>